<protein>
    <submittedName>
        <fullName evidence="1">Uncharacterized protein</fullName>
    </submittedName>
</protein>
<dbReference type="EMBL" id="BGPR01000050">
    <property type="protein sequence ID" value="GBL86813.1"/>
    <property type="molecule type" value="Genomic_DNA"/>
</dbReference>
<gene>
    <name evidence="1" type="ORF">AVEN_96046_1</name>
</gene>
<evidence type="ECO:0000313" key="1">
    <source>
        <dbReference type="EMBL" id="GBL86813.1"/>
    </source>
</evidence>
<sequence>MVVTIFRSYMKWNSIALSVIQGEFRFRGRGRLLLLWGQEPEWSHKDFQIPICISPEWDCVLGVCGQTQTSGLILQELTWNSGNRTEFFQQTAG</sequence>
<dbReference type="AlphaFoldDB" id="A0A4Y2B434"/>
<keyword evidence="2" id="KW-1185">Reference proteome</keyword>
<name>A0A4Y2B434_ARAVE</name>
<organism evidence="1 2">
    <name type="scientific">Araneus ventricosus</name>
    <name type="common">Orbweaver spider</name>
    <name type="synonym">Epeira ventricosa</name>
    <dbReference type="NCBI Taxonomy" id="182803"/>
    <lineage>
        <taxon>Eukaryota</taxon>
        <taxon>Metazoa</taxon>
        <taxon>Ecdysozoa</taxon>
        <taxon>Arthropoda</taxon>
        <taxon>Chelicerata</taxon>
        <taxon>Arachnida</taxon>
        <taxon>Araneae</taxon>
        <taxon>Araneomorphae</taxon>
        <taxon>Entelegynae</taxon>
        <taxon>Araneoidea</taxon>
        <taxon>Araneidae</taxon>
        <taxon>Araneus</taxon>
    </lineage>
</organism>
<proteinExistence type="predicted"/>
<dbReference type="Proteomes" id="UP000499080">
    <property type="component" value="Unassembled WGS sequence"/>
</dbReference>
<accession>A0A4Y2B434</accession>
<reference evidence="1 2" key="1">
    <citation type="journal article" date="2019" name="Sci. Rep.">
        <title>Orb-weaving spider Araneus ventricosus genome elucidates the spidroin gene catalogue.</title>
        <authorList>
            <person name="Kono N."/>
            <person name="Nakamura H."/>
            <person name="Ohtoshi R."/>
            <person name="Moran D.A.P."/>
            <person name="Shinohara A."/>
            <person name="Yoshida Y."/>
            <person name="Fujiwara M."/>
            <person name="Mori M."/>
            <person name="Tomita M."/>
            <person name="Arakawa K."/>
        </authorList>
    </citation>
    <scope>NUCLEOTIDE SEQUENCE [LARGE SCALE GENOMIC DNA]</scope>
</reference>
<evidence type="ECO:0000313" key="2">
    <source>
        <dbReference type="Proteomes" id="UP000499080"/>
    </source>
</evidence>
<comment type="caution">
    <text evidence="1">The sequence shown here is derived from an EMBL/GenBank/DDBJ whole genome shotgun (WGS) entry which is preliminary data.</text>
</comment>